<proteinExistence type="predicted"/>
<dbReference type="Proteomes" id="UP000235145">
    <property type="component" value="Unassembled WGS sequence"/>
</dbReference>
<name>A0A9R1X5Z9_LACSA</name>
<dbReference type="PANTHER" id="PTHR33564:SF28">
    <property type="entry name" value="TRANSMEMBRANE PROTEIN"/>
    <property type="match status" value="1"/>
</dbReference>
<sequence length="218" mass="24406">METIKEISNQPHFPPVYLKTQSRFPEPTNQPLTHSSILQTSNFHREFFNQNPSLLFLFSISLTPISPIFQILQKPPKNPVMSSIFASNGMVLATAMAAVSGTVILLAFRFQKQPTTAVAGATKFSITNHPRPCISIGGTKKRVKKKKKVHFAEDVMEPSGNGEEFRKRLQSKNFNKLSTISSLLKDEGSKKKISMPANRMALYAGILRDRSVQRLPYS</sequence>
<keyword evidence="1" id="KW-1133">Transmembrane helix</keyword>
<feature type="transmembrane region" description="Helical" evidence="1">
    <location>
        <begin position="54"/>
        <end position="72"/>
    </location>
</feature>
<evidence type="ECO:0008006" key="4">
    <source>
        <dbReference type="Google" id="ProtNLM"/>
    </source>
</evidence>
<evidence type="ECO:0000256" key="1">
    <source>
        <dbReference type="SAM" id="Phobius"/>
    </source>
</evidence>
<keyword evidence="1" id="KW-0472">Membrane</keyword>
<evidence type="ECO:0000313" key="3">
    <source>
        <dbReference type="Proteomes" id="UP000235145"/>
    </source>
</evidence>
<feature type="transmembrane region" description="Helical" evidence="1">
    <location>
        <begin position="84"/>
        <end position="108"/>
    </location>
</feature>
<evidence type="ECO:0000313" key="2">
    <source>
        <dbReference type="EMBL" id="KAJ0197162.1"/>
    </source>
</evidence>
<accession>A0A9R1X5Z9</accession>
<keyword evidence="3" id="KW-1185">Reference proteome</keyword>
<dbReference type="PANTHER" id="PTHR33564">
    <property type="entry name" value="TRANSMEMBRANE PROTEIN"/>
    <property type="match status" value="1"/>
</dbReference>
<protein>
    <recommendedName>
        <fullName evidence="4">Transmembrane protein</fullName>
    </recommendedName>
</protein>
<dbReference type="EMBL" id="NBSK02000007">
    <property type="protein sequence ID" value="KAJ0197162.1"/>
    <property type="molecule type" value="Genomic_DNA"/>
</dbReference>
<gene>
    <name evidence="2" type="ORF">LSAT_V11C700359940</name>
</gene>
<reference evidence="2 3" key="1">
    <citation type="journal article" date="2017" name="Nat. Commun.">
        <title>Genome assembly with in vitro proximity ligation data and whole-genome triplication in lettuce.</title>
        <authorList>
            <person name="Reyes-Chin-Wo S."/>
            <person name="Wang Z."/>
            <person name="Yang X."/>
            <person name="Kozik A."/>
            <person name="Arikit S."/>
            <person name="Song C."/>
            <person name="Xia L."/>
            <person name="Froenicke L."/>
            <person name="Lavelle D.O."/>
            <person name="Truco M.J."/>
            <person name="Xia R."/>
            <person name="Zhu S."/>
            <person name="Xu C."/>
            <person name="Xu H."/>
            <person name="Xu X."/>
            <person name="Cox K."/>
            <person name="Korf I."/>
            <person name="Meyers B.C."/>
            <person name="Michelmore R.W."/>
        </authorList>
    </citation>
    <scope>NUCLEOTIDE SEQUENCE [LARGE SCALE GENOMIC DNA]</scope>
    <source>
        <strain evidence="3">cv. Salinas</strain>
        <tissue evidence="2">Seedlings</tissue>
    </source>
</reference>
<comment type="caution">
    <text evidence="2">The sequence shown here is derived from an EMBL/GenBank/DDBJ whole genome shotgun (WGS) entry which is preliminary data.</text>
</comment>
<dbReference type="AlphaFoldDB" id="A0A9R1X5Z9"/>
<keyword evidence="1" id="KW-0812">Transmembrane</keyword>
<organism evidence="2 3">
    <name type="scientific">Lactuca sativa</name>
    <name type="common">Garden lettuce</name>
    <dbReference type="NCBI Taxonomy" id="4236"/>
    <lineage>
        <taxon>Eukaryota</taxon>
        <taxon>Viridiplantae</taxon>
        <taxon>Streptophyta</taxon>
        <taxon>Embryophyta</taxon>
        <taxon>Tracheophyta</taxon>
        <taxon>Spermatophyta</taxon>
        <taxon>Magnoliopsida</taxon>
        <taxon>eudicotyledons</taxon>
        <taxon>Gunneridae</taxon>
        <taxon>Pentapetalae</taxon>
        <taxon>asterids</taxon>
        <taxon>campanulids</taxon>
        <taxon>Asterales</taxon>
        <taxon>Asteraceae</taxon>
        <taxon>Cichorioideae</taxon>
        <taxon>Cichorieae</taxon>
        <taxon>Lactucinae</taxon>
        <taxon>Lactuca</taxon>
    </lineage>
</organism>